<dbReference type="InterPro" id="IPR004113">
    <property type="entry name" value="FAD-bd_oxidored_4_C"/>
</dbReference>
<dbReference type="InterPro" id="IPR016164">
    <property type="entry name" value="FAD-linked_Oxase-like_C"/>
</dbReference>
<comment type="caution">
    <text evidence="6">The sequence shown here is derived from an EMBL/GenBank/DDBJ whole genome shotgun (WGS) entry which is preliminary data.</text>
</comment>
<name>A0ABV6C2E5_9ACTN</name>
<dbReference type="RefSeq" id="WP_377789165.1">
    <property type="nucleotide sequence ID" value="NZ_JBHLYQ010000052.1"/>
</dbReference>
<evidence type="ECO:0000256" key="4">
    <source>
        <dbReference type="ARBA" id="ARBA00023002"/>
    </source>
</evidence>
<sequence length="470" mass="49251">MARGQGEGRSSTVPAALPEPVALLVGTLGPDRVLTDPDLVASYRFDRSNDPSAGWPLAVVRATSAEDVRRTLQWASAHRVPVVPRGAGTSLAGGSVAVQGGVVLSLERMRAITIDRLAGVAICQPGALNVEVKRAAAAEGLWYPPDPSSFEICSIGGNVATNAGGTCCVKYGVTTDYVLGLEVVLADGRLLRLGGRTVKDVAGYDLKRLFVGSEGTLGVVTEVTLRLRPQPPPAVTMVASFADVADAGRAVSALTATLRPSALELMDQVSVRAVEAQLRMGLDTTAGALLLGRSDAGGDRGQRELEQMVACCRAEGALEVFWTADEEEGEQFMAARRQAIPAVERLGRVLIEDVGVPLPKVAELVSGVAAIGEAHETTIATIGHAGDGNFHPLVVFDPLDPQATERAQRAFGAVMDLAQQLGGTITGEHGVGTLKRPWLPRQVGPEVLGIQRQLKQLFDPLGILNPGKAL</sequence>
<dbReference type="InterPro" id="IPR016169">
    <property type="entry name" value="FAD-bd_PCMH_sub2"/>
</dbReference>
<reference evidence="6 7" key="1">
    <citation type="submission" date="2024-09" db="EMBL/GenBank/DDBJ databases">
        <authorList>
            <person name="Sun Q."/>
            <person name="Mori K."/>
        </authorList>
    </citation>
    <scope>NUCLEOTIDE SEQUENCE [LARGE SCALE GENOMIC DNA]</scope>
    <source>
        <strain evidence="6 7">JCM 15389</strain>
    </source>
</reference>
<dbReference type="Pfam" id="PF02913">
    <property type="entry name" value="FAD-oxidase_C"/>
    <property type="match status" value="1"/>
</dbReference>
<evidence type="ECO:0000256" key="3">
    <source>
        <dbReference type="ARBA" id="ARBA00022827"/>
    </source>
</evidence>
<dbReference type="PANTHER" id="PTHR42934:SF2">
    <property type="entry name" value="GLYCOLATE OXIDASE SUBUNIT GLCD"/>
    <property type="match status" value="1"/>
</dbReference>
<evidence type="ECO:0000313" key="6">
    <source>
        <dbReference type="EMBL" id="MFC0081846.1"/>
    </source>
</evidence>
<dbReference type="Gene3D" id="3.30.465.10">
    <property type="match status" value="1"/>
</dbReference>
<keyword evidence="4" id="KW-0560">Oxidoreductase</keyword>
<dbReference type="InterPro" id="IPR016171">
    <property type="entry name" value="Vanillyl_alc_oxidase_C-sub2"/>
</dbReference>
<dbReference type="PANTHER" id="PTHR42934">
    <property type="entry name" value="GLYCOLATE OXIDASE SUBUNIT GLCD"/>
    <property type="match status" value="1"/>
</dbReference>
<keyword evidence="7" id="KW-1185">Reference proteome</keyword>
<evidence type="ECO:0000256" key="1">
    <source>
        <dbReference type="ARBA" id="ARBA00001974"/>
    </source>
</evidence>
<dbReference type="EMBL" id="JBHLYQ010000052">
    <property type="protein sequence ID" value="MFC0081846.1"/>
    <property type="molecule type" value="Genomic_DNA"/>
</dbReference>
<dbReference type="SUPFAM" id="SSF55103">
    <property type="entry name" value="FAD-linked oxidases, C-terminal domain"/>
    <property type="match status" value="1"/>
</dbReference>
<dbReference type="Gene3D" id="3.30.70.2740">
    <property type="match status" value="1"/>
</dbReference>
<gene>
    <name evidence="6" type="ORF">ACFFRE_06760</name>
</gene>
<proteinExistence type="predicted"/>
<dbReference type="PROSITE" id="PS51387">
    <property type="entry name" value="FAD_PCMH"/>
    <property type="match status" value="1"/>
</dbReference>
<dbReference type="Gene3D" id="1.10.45.10">
    <property type="entry name" value="Vanillyl-alcohol Oxidase, Chain A, domain 4"/>
    <property type="match status" value="1"/>
</dbReference>
<dbReference type="InterPro" id="IPR051914">
    <property type="entry name" value="FAD-linked_OxidoTrans_Type4"/>
</dbReference>
<keyword evidence="2" id="KW-0285">Flavoprotein</keyword>
<dbReference type="InterPro" id="IPR036318">
    <property type="entry name" value="FAD-bd_PCMH-like_sf"/>
</dbReference>
<dbReference type="Proteomes" id="UP001589788">
    <property type="component" value="Unassembled WGS sequence"/>
</dbReference>
<dbReference type="SUPFAM" id="SSF56176">
    <property type="entry name" value="FAD-binding/transporter-associated domain-like"/>
    <property type="match status" value="1"/>
</dbReference>
<evidence type="ECO:0000256" key="2">
    <source>
        <dbReference type="ARBA" id="ARBA00022630"/>
    </source>
</evidence>
<organism evidence="6 7">
    <name type="scientific">Aciditerrimonas ferrireducens</name>
    <dbReference type="NCBI Taxonomy" id="667306"/>
    <lineage>
        <taxon>Bacteria</taxon>
        <taxon>Bacillati</taxon>
        <taxon>Actinomycetota</taxon>
        <taxon>Acidimicrobiia</taxon>
        <taxon>Acidimicrobiales</taxon>
        <taxon>Acidimicrobiaceae</taxon>
        <taxon>Aciditerrimonas</taxon>
    </lineage>
</organism>
<dbReference type="InterPro" id="IPR006094">
    <property type="entry name" value="Oxid_FAD_bind_N"/>
</dbReference>
<evidence type="ECO:0000259" key="5">
    <source>
        <dbReference type="PROSITE" id="PS51387"/>
    </source>
</evidence>
<comment type="cofactor">
    <cofactor evidence="1">
        <name>FAD</name>
        <dbReference type="ChEBI" id="CHEBI:57692"/>
    </cofactor>
</comment>
<dbReference type="Pfam" id="PF01565">
    <property type="entry name" value="FAD_binding_4"/>
    <property type="match status" value="1"/>
</dbReference>
<feature type="domain" description="FAD-binding PCMH-type" evidence="5">
    <location>
        <begin position="52"/>
        <end position="230"/>
    </location>
</feature>
<accession>A0ABV6C2E5</accession>
<keyword evidence="3" id="KW-0274">FAD</keyword>
<protein>
    <submittedName>
        <fullName evidence="6">FAD-binding oxidoreductase</fullName>
    </submittedName>
</protein>
<evidence type="ECO:0000313" key="7">
    <source>
        <dbReference type="Proteomes" id="UP001589788"/>
    </source>
</evidence>
<dbReference type="InterPro" id="IPR016166">
    <property type="entry name" value="FAD-bd_PCMH"/>
</dbReference>